<proteinExistence type="predicted"/>
<feature type="compositionally biased region" description="Basic residues" evidence="1">
    <location>
        <begin position="255"/>
        <end position="267"/>
    </location>
</feature>
<feature type="compositionally biased region" description="Basic residues" evidence="1">
    <location>
        <begin position="201"/>
        <end position="213"/>
    </location>
</feature>
<evidence type="ECO:0000256" key="1">
    <source>
        <dbReference type="SAM" id="MobiDB-lite"/>
    </source>
</evidence>
<name>A0A166HC39_9MICO</name>
<evidence type="ECO:0000313" key="3">
    <source>
        <dbReference type="Proteomes" id="UP000076717"/>
    </source>
</evidence>
<gene>
    <name evidence="2" type="ORF">ACH61_02543</name>
</gene>
<feature type="region of interest" description="Disordered" evidence="1">
    <location>
        <begin position="1"/>
        <end position="38"/>
    </location>
</feature>
<reference evidence="2 3" key="1">
    <citation type="submission" date="2015-08" db="EMBL/GenBank/DDBJ databases">
        <title>Draft Genome Sequence of Rathayibacter sp. Strain VKM Ac-2596 Isolated from Leaf Gall Induced by Plant-Parasitic Nematodes.</title>
        <authorList>
            <person name="Vasilenko O.V."/>
            <person name="Starodumova I.P."/>
            <person name="Tarlachkov S.V."/>
            <person name="Dorofeeva L.V."/>
            <person name="Evtushenko L.I."/>
        </authorList>
    </citation>
    <scope>NUCLEOTIDE SEQUENCE [LARGE SCALE GENOMIC DNA]</scope>
    <source>
        <strain evidence="2 3">VKM Ac-2596</strain>
    </source>
</reference>
<protein>
    <submittedName>
        <fullName evidence="2">Uncharacterized protein</fullName>
    </submittedName>
</protein>
<evidence type="ECO:0000313" key="2">
    <source>
        <dbReference type="EMBL" id="KZX20334.1"/>
    </source>
</evidence>
<feature type="compositionally biased region" description="Polar residues" evidence="1">
    <location>
        <begin position="1"/>
        <end position="24"/>
    </location>
</feature>
<comment type="caution">
    <text evidence="2">The sequence shown here is derived from an EMBL/GenBank/DDBJ whole genome shotgun (WGS) entry which is preliminary data.</text>
</comment>
<dbReference type="AlphaFoldDB" id="A0A166HC39"/>
<feature type="compositionally biased region" description="Polar residues" evidence="1">
    <location>
        <begin position="142"/>
        <end position="156"/>
    </location>
</feature>
<organism evidence="2 3">
    <name type="scientific">Rathayibacter tanaceti</name>
    <dbReference type="NCBI Taxonomy" id="1671680"/>
    <lineage>
        <taxon>Bacteria</taxon>
        <taxon>Bacillati</taxon>
        <taxon>Actinomycetota</taxon>
        <taxon>Actinomycetes</taxon>
        <taxon>Micrococcales</taxon>
        <taxon>Microbacteriaceae</taxon>
        <taxon>Rathayibacter</taxon>
    </lineage>
</organism>
<feature type="compositionally biased region" description="Basic and acidic residues" evidence="1">
    <location>
        <begin position="157"/>
        <end position="172"/>
    </location>
</feature>
<keyword evidence="3" id="KW-1185">Reference proteome</keyword>
<sequence length="280" mass="27596">MSGAETTTSTPSGAVTSPMATTRVTPRRANSAARAEAVGAAEGVALPGSGLPGVGLPVVPVAALSSAEPTSSGTPHAMLTCAARSLERATSSTSTTSGADVNSAALAARASAASATGPSGAAVRVRGASCRKPSGPDASGVQALSSGITASPPTTTLRRESPRLCGTGRDDEGMADLSSRSPGGLARAWLLPSTIPGLGPRARRPAPRGRTRRAASAVRGGAPIAHAERGSRAAAPLPLPPLRLRPCGEPSRGSPRARRGSGARHRPGGPARPATTRSAA</sequence>
<feature type="compositionally biased region" description="Low complexity" evidence="1">
    <location>
        <begin position="112"/>
        <end position="122"/>
    </location>
</feature>
<feature type="compositionally biased region" description="Low complexity" evidence="1">
    <location>
        <begin position="28"/>
        <end position="38"/>
    </location>
</feature>
<dbReference type="Proteomes" id="UP000076717">
    <property type="component" value="Unassembled WGS sequence"/>
</dbReference>
<accession>A0A166HC39</accession>
<feature type="region of interest" description="Disordered" evidence="1">
    <location>
        <begin position="112"/>
        <end position="280"/>
    </location>
</feature>
<feature type="compositionally biased region" description="Low complexity" evidence="1">
    <location>
        <begin position="244"/>
        <end position="254"/>
    </location>
</feature>
<dbReference type="EMBL" id="LIIN01000108">
    <property type="protein sequence ID" value="KZX20334.1"/>
    <property type="molecule type" value="Genomic_DNA"/>
</dbReference>